<reference evidence="2" key="1">
    <citation type="submission" date="2019-06" db="EMBL/GenBank/DDBJ databases">
        <authorList>
            <person name="Broberg M."/>
        </authorList>
    </citation>
    <scope>NUCLEOTIDE SEQUENCE [LARGE SCALE GENOMIC DNA]</scope>
</reference>
<gene>
    <name evidence="1" type="ORF">CBYS24578_00005274</name>
</gene>
<proteinExistence type="predicted"/>
<dbReference type="Proteomes" id="UP000754883">
    <property type="component" value="Unassembled WGS sequence"/>
</dbReference>
<organism evidence="1 2">
    <name type="scientific">Clonostachys byssicola</name>
    <dbReference type="NCBI Taxonomy" id="160290"/>
    <lineage>
        <taxon>Eukaryota</taxon>
        <taxon>Fungi</taxon>
        <taxon>Dikarya</taxon>
        <taxon>Ascomycota</taxon>
        <taxon>Pezizomycotina</taxon>
        <taxon>Sordariomycetes</taxon>
        <taxon>Hypocreomycetidae</taxon>
        <taxon>Hypocreales</taxon>
        <taxon>Bionectriaceae</taxon>
        <taxon>Clonostachys</taxon>
    </lineage>
</organism>
<dbReference type="EMBL" id="CABFNO020001467">
    <property type="protein sequence ID" value="CAG9989592.1"/>
    <property type="molecule type" value="Genomic_DNA"/>
</dbReference>
<protein>
    <submittedName>
        <fullName evidence="1">Uncharacterized protein</fullName>
    </submittedName>
</protein>
<accession>A0A9N9Y6G3</accession>
<name>A0A9N9Y6G3_9HYPO</name>
<reference evidence="1 2" key="2">
    <citation type="submission" date="2021-10" db="EMBL/GenBank/DDBJ databases">
        <authorList>
            <person name="Piombo E."/>
        </authorList>
    </citation>
    <scope>NUCLEOTIDE SEQUENCE [LARGE SCALE GENOMIC DNA]</scope>
</reference>
<dbReference type="AlphaFoldDB" id="A0A9N9Y6G3"/>
<sequence length="63" mass="7008">MHISALNCTDLATTLRISEINNRSCQEVKVEGPSEVDSKVEDFGFESSFIVIQWTMQQANTTG</sequence>
<evidence type="ECO:0000313" key="1">
    <source>
        <dbReference type="EMBL" id="CAG9989592.1"/>
    </source>
</evidence>
<comment type="caution">
    <text evidence="1">The sequence shown here is derived from an EMBL/GenBank/DDBJ whole genome shotgun (WGS) entry which is preliminary data.</text>
</comment>
<evidence type="ECO:0000313" key="2">
    <source>
        <dbReference type="Proteomes" id="UP000754883"/>
    </source>
</evidence>
<keyword evidence="2" id="KW-1185">Reference proteome</keyword>